<gene>
    <name evidence="1" type="ORF">US53_C0073G0008</name>
</gene>
<dbReference type="Proteomes" id="UP000034591">
    <property type="component" value="Unassembled WGS sequence"/>
</dbReference>
<sequence>MNSTTEKLIERASQLLTKGQSVASTRFNDSSENVIAPDEVNSPLFHEWKNNSQNFILLVCGESSPYYKNFVEGVKSARPSDVDHGIGILKALREDLELGYLTRVRDLVSAEIFTDFIEMAQHLLENSYKDSAASLVGAVLENGLRQIAQKNNIDVKSGDDIGSLNTKLADKEIYNRLLQKQVQAWKAIRDSADHGKFEDYKTEDVKAMLEGVQRFLTENL</sequence>
<dbReference type="EMBL" id="LBTI01000073">
    <property type="protein sequence ID" value="KKQ35691.1"/>
    <property type="molecule type" value="Genomic_DNA"/>
</dbReference>
<dbReference type="STRING" id="1618545.US53_C0073G0008"/>
<organism evidence="1 2">
    <name type="scientific">Candidatus Woesebacteria bacterium GW2011_GWA1_37_7</name>
    <dbReference type="NCBI Taxonomy" id="1618545"/>
    <lineage>
        <taxon>Bacteria</taxon>
        <taxon>Candidatus Woeseibacteriota</taxon>
    </lineage>
</organism>
<dbReference type="AlphaFoldDB" id="A0A0G0K4Y7"/>
<accession>A0A0G0K4Y7</accession>
<dbReference type="Gene3D" id="1.20.120.330">
    <property type="entry name" value="Nucleotidyltransferases domain 2"/>
    <property type="match status" value="1"/>
</dbReference>
<name>A0A0G0K4Y7_9BACT</name>
<evidence type="ECO:0000313" key="1">
    <source>
        <dbReference type="EMBL" id="KKQ35691.1"/>
    </source>
</evidence>
<evidence type="ECO:0000313" key="2">
    <source>
        <dbReference type="Proteomes" id="UP000034591"/>
    </source>
</evidence>
<proteinExistence type="predicted"/>
<comment type="caution">
    <text evidence="1">The sequence shown here is derived from an EMBL/GenBank/DDBJ whole genome shotgun (WGS) entry which is preliminary data.</text>
</comment>
<reference evidence="1 2" key="1">
    <citation type="journal article" date="2015" name="Nature">
        <title>rRNA introns, odd ribosomes, and small enigmatic genomes across a large radiation of phyla.</title>
        <authorList>
            <person name="Brown C.T."/>
            <person name="Hug L.A."/>
            <person name="Thomas B.C."/>
            <person name="Sharon I."/>
            <person name="Castelle C.J."/>
            <person name="Singh A."/>
            <person name="Wilkins M.J."/>
            <person name="Williams K.H."/>
            <person name="Banfield J.F."/>
        </authorList>
    </citation>
    <scope>NUCLEOTIDE SEQUENCE [LARGE SCALE GENOMIC DNA]</scope>
</reference>
<protein>
    <submittedName>
        <fullName evidence="1">Uncharacterized protein</fullName>
    </submittedName>
</protein>